<accession>A0A1I4IFP5</accession>
<evidence type="ECO:0000259" key="1">
    <source>
        <dbReference type="Pfam" id="PF19266"/>
    </source>
</evidence>
<evidence type="ECO:0000313" key="3">
    <source>
        <dbReference type="Proteomes" id="UP000199470"/>
    </source>
</evidence>
<dbReference type="Proteomes" id="UP000199470">
    <property type="component" value="Unassembled WGS sequence"/>
</dbReference>
<dbReference type="RefSeq" id="WP_093383341.1">
    <property type="nucleotide sequence ID" value="NZ_FOTW01000005.1"/>
</dbReference>
<dbReference type="Pfam" id="PF19266">
    <property type="entry name" value="CIS_tube"/>
    <property type="match status" value="1"/>
</dbReference>
<feature type="domain" description="Contractile injection system tube protein N-terminal" evidence="1">
    <location>
        <begin position="6"/>
        <end position="166"/>
    </location>
</feature>
<evidence type="ECO:0000313" key="2">
    <source>
        <dbReference type="EMBL" id="SFL52843.1"/>
    </source>
</evidence>
<dbReference type="EMBL" id="FOTW01000005">
    <property type="protein sequence ID" value="SFL52843.1"/>
    <property type="molecule type" value="Genomic_DNA"/>
</dbReference>
<organism evidence="2 3">
    <name type="scientific">Rugamonas rubra</name>
    <dbReference type="NCBI Taxonomy" id="758825"/>
    <lineage>
        <taxon>Bacteria</taxon>
        <taxon>Pseudomonadati</taxon>
        <taxon>Pseudomonadota</taxon>
        <taxon>Betaproteobacteria</taxon>
        <taxon>Burkholderiales</taxon>
        <taxon>Oxalobacteraceae</taxon>
        <taxon>Telluria group</taxon>
        <taxon>Rugamonas</taxon>
    </lineage>
</organism>
<name>A0A1I4IFP5_9BURK</name>
<gene>
    <name evidence="2" type="ORF">SAMN02982985_00525</name>
</gene>
<dbReference type="AlphaFoldDB" id="A0A1I4IFP5"/>
<dbReference type="STRING" id="758825.SAMN02982985_00525"/>
<dbReference type="OrthoDB" id="9815939at2"/>
<dbReference type="InterPro" id="IPR045361">
    <property type="entry name" value="CIS_tube_prot_N"/>
</dbReference>
<sequence length="235" mass="26139">MATQGKLEKMLILAFDTASAAENGGKLDAKGRFEALINPETYTLEYKVKTAEGQGQGSSGAQQKFAYTMPEELSFEFLFDSTGIIDGKPSKDGVFDQVDAFRKLLTEYRPDSHEPFHLKLIWGNLIFKGRAIELGITYKLFNPDGQPIRALARAKFKGSIEEQKRIAKEDRRSPDLTHIRTVRGGDKLPLMCFAVYGDARHYLDVARVNGLADFRALVPGQQLLFPPLRKAGGTP</sequence>
<reference evidence="2 3" key="1">
    <citation type="submission" date="2016-10" db="EMBL/GenBank/DDBJ databases">
        <authorList>
            <person name="de Groot N.N."/>
        </authorList>
    </citation>
    <scope>NUCLEOTIDE SEQUENCE [LARGE SCALE GENOMIC DNA]</scope>
    <source>
        <strain evidence="2 3">ATCC 43154</strain>
    </source>
</reference>
<protein>
    <recommendedName>
        <fullName evidence="1">Contractile injection system tube protein N-terminal domain-containing protein</fullName>
    </recommendedName>
</protein>
<proteinExistence type="predicted"/>
<keyword evidence="3" id="KW-1185">Reference proteome</keyword>